<sequence length="118" mass="13099">MQEAAESAKRPFLEQQNQEEDLSKNKKQKIKKQKISELSELPKSLQRLDAPSILKVWPTVGWLKPSKIIPTCFLSVPIIPGSSSTCMRSVAGTELPQGFLVSLFRPLNLSGAVFGNYV</sequence>
<comment type="caution">
    <text evidence="2">The sequence shown here is derived from an EMBL/GenBank/DDBJ whole genome shotgun (WGS) entry which is preliminary data.</text>
</comment>
<proteinExistence type="predicted"/>
<gene>
    <name evidence="2" type="ORF">RHGRI_017187</name>
</gene>
<accession>A0AAV6JWY5</accession>
<feature type="compositionally biased region" description="Basic and acidic residues" evidence="1">
    <location>
        <begin position="1"/>
        <end position="12"/>
    </location>
</feature>
<protein>
    <submittedName>
        <fullName evidence="2">Uncharacterized protein</fullName>
    </submittedName>
</protein>
<dbReference type="EMBL" id="JACTNZ010000006">
    <property type="protein sequence ID" value="KAG5544662.1"/>
    <property type="molecule type" value="Genomic_DNA"/>
</dbReference>
<feature type="region of interest" description="Disordered" evidence="1">
    <location>
        <begin position="1"/>
        <end position="31"/>
    </location>
</feature>
<keyword evidence="3" id="KW-1185">Reference proteome</keyword>
<dbReference type="Proteomes" id="UP000823749">
    <property type="component" value="Chromosome 6"/>
</dbReference>
<name>A0AAV6JWY5_9ERIC</name>
<evidence type="ECO:0000313" key="3">
    <source>
        <dbReference type="Proteomes" id="UP000823749"/>
    </source>
</evidence>
<organism evidence="2 3">
    <name type="scientific">Rhododendron griersonianum</name>
    <dbReference type="NCBI Taxonomy" id="479676"/>
    <lineage>
        <taxon>Eukaryota</taxon>
        <taxon>Viridiplantae</taxon>
        <taxon>Streptophyta</taxon>
        <taxon>Embryophyta</taxon>
        <taxon>Tracheophyta</taxon>
        <taxon>Spermatophyta</taxon>
        <taxon>Magnoliopsida</taxon>
        <taxon>eudicotyledons</taxon>
        <taxon>Gunneridae</taxon>
        <taxon>Pentapetalae</taxon>
        <taxon>asterids</taxon>
        <taxon>Ericales</taxon>
        <taxon>Ericaceae</taxon>
        <taxon>Ericoideae</taxon>
        <taxon>Rhodoreae</taxon>
        <taxon>Rhododendron</taxon>
    </lineage>
</organism>
<evidence type="ECO:0000256" key="1">
    <source>
        <dbReference type="SAM" id="MobiDB-lite"/>
    </source>
</evidence>
<evidence type="ECO:0000313" key="2">
    <source>
        <dbReference type="EMBL" id="KAG5544662.1"/>
    </source>
</evidence>
<dbReference type="AlphaFoldDB" id="A0AAV6JWY5"/>
<reference evidence="2 3" key="1">
    <citation type="submission" date="2020-08" db="EMBL/GenBank/DDBJ databases">
        <title>Plant Genome Project.</title>
        <authorList>
            <person name="Zhang R.-G."/>
        </authorList>
    </citation>
    <scope>NUCLEOTIDE SEQUENCE [LARGE SCALE GENOMIC DNA]</scope>
    <source>
        <strain evidence="2">WSP0</strain>
        <tissue evidence="2">Leaf</tissue>
    </source>
</reference>